<dbReference type="GO" id="GO:0005774">
    <property type="term" value="C:vacuolar membrane"/>
    <property type="evidence" value="ECO:0007669"/>
    <property type="project" value="UniProtKB-SubCell"/>
</dbReference>
<dbReference type="InterPro" id="IPR044492">
    <property type="entry name" value="P_typ_ATPase_HD_dom"/>
</dbReference>
<keyword evidence="2 17" id="KW-0813">Transport</keyword>
<feature type="compositionally biased region" description="Low complexity" evidence="18">
    <location>
        <begin position="130"/>
        <end position="147"/>
    </location>
</feature>
<dbReference type="Proteomes" id="UP001285441">
    <property type="component" value="Unassembled WGS sequence"/>
</dbReference>
<dbReference type="Pfam" id="PF00122">
    <property type="entry name" value="E1-E2_ATPase"/>
    <property type="match status" value="1"/>
</dbReference>
<dbReference type="EMBL" id="JAULSW010000010">
    <property type="protein sequence ID" value="KAK3368649.1"/>
    <property type="molecule type" value="Genomic_DNA"/>
</dbReference>
<keyword evidence="12 17" id="KW-1133">Transmembrane helix</keyword>
<keyword evidence="23" id="KW-1185">Reference proteome</keyword>
<dbReference type="PANTHER" id="PTHR24093:SF369">
    <property type="entry name" value="CALCIUM-TRANSPORTING ATPASE"/>
    <property type="match status" value="1"/>
</dbReference>
<feature type="domain" description="Cation-transporting P-type ATPase C-terminal" evidence="20">
    <location>
        <begin position="1051"/>
        <end position="1226"/>
    </location>
</feature>
<feature type="region of interest" description="Disordered" evidence="18">
    <location>
        <begin position="40"/>
        <end position="93"/>
    </location>
</feature>
<dbReference type="SUPFAM" id="SSF56784">
    <property type="entry name" value="HAD-like"/>
    <property type="match status" value="1"/>
</dbReference>
<evidence type="ECO:0000256" key="18">
    <source>
        <dbReference type="SAM" id="MobiDB-lite"/>
    </source>
</evidence>
<name>A0AAE0K1Z2_9PEZI</name>
<keyword evidence="5 17" id="KW-0812">Transmembrane</keyword>
<evidence type="ECO:0000256" key="2">
    <source>
        <dbReference type="ARBA" id="ARBA00022448"/>
    </source>
</evidence>
<evidence type="ECO:0000256" key="17">
    <source>
        <dbReference type="RuleBase" id="RU361146"/>
    </source>
</evidence>
<feature type="transmembrane region" description="Helical" evidence="17">
    <location>
        <begin position="549"/>
        <end position="578"/>
    </location>
</feature>
<feature type="region of interest" description="Disordered" evidence="18">
    <location>
        <begin position="637"/>
        <end position="670"/>
    </location>
</feature>
<organism evidence="22 23">
    <name type="scientific">Podospora didyma</name>
    <dbReference type="NCBI Taxonomy" id="330526"/>
    <lineage>
        <taxon>Eukaryota</taxon>
        <taxon>Fungi</taxon>
        <taxon>Dikarya</taxon>
        <taxon>Ascomycota</taxon>
        <taxon>Pezizomycotina</taxon>
        <taxon>Sordariomycetes</taxon>
        <taxon>Sordariomycetidae</taxon>
        <taxon>Sordariales</taxon>
        <taxon>Podosporaceae</taxon>
        <taxon>Podospora</taxon>
    </lineage>
</organism>
<dbReference type="GO" id="GO:0046872">
    <property type="term" value="F:metal ion binding"/>
    <property type="evidence" value="ECO:0007669"/>
    <property type="project" value="UniProtKB-KW"/>
</dbReference>
<gene>
    <name evidence="22" type="ORF">B0H63DRAFT_423301</name>
</gene>
<evidence type="ECO:0000313" key="23">
    <source>
        <dbReference type="Proteomes" id="UP001285441"/>
    </source>
</evidence>
<dbReference type="InterPro" id="IPR006408">
    <property type="entry name" value="P-type_ATPase_IIB"/>
</dbReference>
<comment type="subcellular location">
    <subcellularLocation>
        <location evidence="17">Membrane</location>
        <topology evidence="17">Multi-pass membrane protein</topology>
    </subcellularLocation>
    <subcellularLocation>
        <location evidence="1">Vacuole membrane</location>
        <topology evidence="1">Multi-pass membrane protein</topology>
    </subcellularLocation>
</comment>
<evidence type="ECO:0000256" key="8">
    <source>
        <dbReference type="ARBA" id="ARBA00022837"/>
    </source>
</evidence>
<dbReference type="InterPro" id="IPR023298">
    <property type="entry name" value="ATPase_P-typ_TM_dom_sf"/>
</dbReference>
<dbReference type="PRINTS" id="PR00121">
    <property type="entry name" value="NAKATPASE"/>
</dbReference>
<feature type="region of interest" description="Disordered" evidence="18">
    <location>
        <begin position="130"/>
        <end position="155"/>
    </location>
</feature>
<comment type="function">
    <text evidence="16">This magnesium-dependent enzyme catalyzes the hydrolysis of ATP coupled with the transport of calcium. Transports the calcium to the vacuole and participates in the control of the cytosolic free calcium.</text>
</comment>
<feature type="transmembrane region" description="Helical" evidence="17">
    <location>
        <begin position="304"/>
        <end position="325"/>
    </location>
</feature>
<evidence type="ECO:0000256" key="12">
    <source>
        <dbReference type="ARBA" id="ARBA00022989"/>
    </source>
</evidence>
<dbReference type="CDD" id="cd02081">
    <property type="entry name" value="P-type_ATPase_Ca_PMCA-like"/>
    <property type="match status" value="1"/>
</dbReference>
<evidence type="ECO:0000259" key="20">
    <source>
        <dbReference type="Pfam" id="PF00689"/>
    </source>
</evidence>
<dbReference type="PRINTS" id="PR00119">
    <property type="entry name" value="CATATPASE"/>
</dbReference>
<dbReference type="PROSITE" id="PS00154">
    <property type="entry name" value="ATPASE_E1_E2"/>
    <property type="match status" value="1"/>
</dbReference>
<dbReference type="FunFam" id="3.40.50.1000:FF:000018">
    <property type="entry name" value="Calcium-transporting ATPase"/>
    <property type="match status" value="1"/>
</dbReference>
<dbReference type="InterPro" id="IPR001757">
    <property type="entry name" value="P_typ_ATPase"/>
</dbReference>
<comment type="caution">
    <text evidence="17">Lacks conserved residue(s) required for the propagation of feature annotation.</text>
</comment>
<dbReference type="InterPro" id="IPR004014">
    <property type="entry name" value="ATPase_P-typ_cation-transptr_N"/>
</dbReference>
<feature type="domain" description="P-type ATPase A" evidence="19">
    <location>
        <begin position="374"/>
        <end position="485"/>
    </location>
</feature>
<comment type="catalytic activity">
    <reaction evidence="15 17">
        <text>Ca(2+)(in) + ATP + H2O = Ca(2+)(out) + ADP + phosphate + H(+)</text>
        <dbReference type="Rhea" id="RHEA:18105"/>
        <dbReference type="ChEBI" id="CHEBI:15377"/>
        <dbReference type="ChEBI" id="CHEBI:15378"/>
        <dbReference type="ChEBI" id="CHEBI:29108"/>
        <dbReference type="ChEBI" id="CHEBI:30616"/>
        <dbReference type="ChEBI" id="CHEBI:43474"/>
        <dbReference type="ChEBI" id="CHEBI:456216"/>
        <dbReference type="EC" id="7.2.2.10"/>
    </reaction>
</comment>
<dbReference type="InterPro" id="IPR059000">
    <property type="entry name" value="ATPase_P-type_domA"/>
</dbReference>
<dbReference type="SFLD" id="SFLDS00003">
    <property type="entry name" value="Haloacid_Dehalogenase"/>
    <property type="match status" value="1"/>
</dbReference>
<dbReference type="GO" id="GO:0006874">
    <property type="term" value="P:intracellular calcium ion homeostasis"/>
    <property type="evidence" value="ECO:0007669"/>
    <property type="project" value="UniProtKB-ARBA"/>
</dbReference>
<feature type="compositionally biased region" description="Low complexity" evidence="18">
    <location>
        <begin position="79"/>
        <end position="92"/>
    </location>
</feature>
<evidence type="ECO:0000313" key="22">
    <source>
        <dbReference type="EMBL" id="KAK3368649.1"/>
    </source>
</evidence>
<evidence type="ECO:0000259" key="21">
    <source>
        <dbReference type="Pfam" id="PF00690"/>
    </source>
</evidence>
<keyword evidence="14 17" id="KW-0472">Membrane</keyword>
<evidence type="ECO:0000256" key="3">
    <source>
        <dbReference type="ARBA" id="ARBA00022554"/>
    </source>
</evidence>
<dbReference type="InterPro" id="IPR008250">
    <property type="entry name" value="ATPase_P-typ_transduc_dom_A_sf"/>
</dbReference>
<proteinExistence type="inferred from homology"/>
<comment type="similarity">
    <text evidence="17">Belongs to the cation transport ATPase (P-type) (TC 3.A.3) family.</text>
</comment>
<dbReference type="InterPro" id="IPR006068">
    <property type="entry name" value="ATPase_P-typ_cation-transptr_C"/>
</dbReference>
<protein>
    <recommendedName>
        <fullName evidence="17">Calcium-transporting ATPase</fullName>
        <ecNumber evidence="17">7.2.2.10</ecNumber>
    </recommendedName>
</protein>
<dbReference type="EC" id="7.2.2.10" evidence="17"/>
<dbReference type="NCBIfam" id="TIGR01494">
    <property type="entry name" value="ATPase_P-type"/>
    <property type="match status" value="2"/>
</dbReference>
<dbReference type="Pfam" id="PF13246">
    <property type="entry name" value="Cation_ATPase"/>
    <property type="match status" value="1"/>
</dbReference>
<feature type="compositionally biased region" description="Basic and acidic residues" evidence="18">
    <location>
        <begin position="48"/>
        <end position="57"/>
    </location>
</feature>
<keyword evidence="3" id="KW-0926">Vacuole</keyword>
<feature type="compositionally biased region" description="Low complexity" evidence="18">
    <location>
        <begin position="648"/>
        <end position="666"/>
    </location>
</feature>
<keyword evidence="10" id="KW-0460">Magnesium</keyword>
<dbReference type="SFLD" id="SFLDG00002">
    <property type="entry name" value="C1.7:_P-type_atpase_like"/>
    <property type="match status" value="1"/>
</dbReference>
<dbReference type="GO" id="GO:0005388">
    <property type="term" value="F:P-type calcium transporter activity"/>
    <property type="evidence" value="ECO:0007669"/>
    <property type="project" value="UniProtKB-EC"/>
</dbReference>
<evidence type="ECO:0000256" key="9">
    <source>
        <dbReference type="ARBA" id="ARBA00022840"/>
    </source>
</evidence>
<dbReference type="InterPro" id="IPR023299">
    <property type="entry name" value="ATPase_P-typ_cyto_dom_N"/>
</dbReference>
<dbReference type="GO" id="GO:0005524">
    <property type="term" value="F:ATP binding"/>
    <property type="evidence" value="ECO:0007669"/>
    <property type="project" value="UniProtKB-KW"/>
</dbReference>
<feature type="compositionally biased region" description="Polar residues" evidence="18">
    <location>
        <begin position="637"/>
        <end position="647"/>
    </location>
</feature>
<dbReference type="InterPro" id="IPR036412">
    <property type="entry name" value="HAD-like_sf"/>
</dbReference>
<feature type="transmembrane region" description="Helical" evidence="17">
    <location>
        <begin position="1206"/>
        <end position="1226"/>
    </location>
</feature>
<dbReference type="Gene3D" id="3.40.50.1000">
    <property type="entry name" value="HAD superfamily/HAD-like"/>
    <property type="match status" value="1"/>
</dbReference>
<evidence type="ECO:0000256" key="11">
    <source>
        <dbReference type="ARBA" id="ARBA00022967"/>
    </source>
</evidence>
<evidence type="ECO:0000256" key="16">
    <source>
        <dbReference type="ARBA" id="ARBA00059328"/>
    </source>
</evidence>
<dbReference type="Gene3D" id="2.70.150.10">
    <property type="entry name" value="Calcium-transporting ATPase, cytoplasmic transduction domain A"/>
    <property type="match status" value="1"/>
</dbReference>
<dbReference type="GO" id="GO:0005886">
    <property type="term" value="C:plasma membrane"/>
    <property type="evidence" value="ECO:0007669"/>
    <property type="project" value="TreeGrafter"/>
</dbReference>
<evidence type="ECO:0000256" key="6">
    <source>
        <dbReference type="ARBA" id="ARBA00022723"/>
    </source>
</evidence>
<dbReference type="NCBIfam" id="TIGR01517">
    <property type="entry name" value="ATPase-IIB_Ca"/>
    <property type="match status" value="1"/>
</dbReference>
<feature type="transmembrane region" description="Helical" evidence="17">
    <location>
        <begin position="337"/>
        <end position="357"/>
    </location>
</feature>
<evidence type="ECO:0000256" key="14">
    <source>
        <dbReference type="ARBA" id="ARBA00023136"/>
    </source>
</evidence>
<keyword evidence="4 17" id="KW-0109">Calcium transport</keyword>
<dbReference type="InterPro" id="IPR018303">
    <property type="entry name" value="ATPase_P-typ_P_site"/>
</dbReference>
<dbReference type="FunFam" id="2.70.150.10:FF:000028">
    <property type="entry name" value="Calcium-transporting ATPase"/>
    <property type="match status" value="1"/>
</dbReference>
<evidence type="ECO:0000256" key="5">
    <source>
        <dbReference type="ARBA" id="ARBA00022692"/>
    </source>
</evidence>
<sequence>MGDSRGGSGVAVSVTCTQGSEAWGTNKRARAPTITVNPATVSLPHHGGRADCADHGDLAAQDDVDTGTSLTTSPPPRRLSPTTGTHETPRTTASWIATCPPPAGTAAAGAVGTSARHLLLEIPNNHLLLPSASPRTSSSGSSSEQPSALDFSINGTDMSTTATSFSALGSRTTSRTSLLGHDGTACDAGGGLCNGANCDDKDRIFAFSPDVLVDMIASKSLAEFQALGGLDGIVRGLRTDRKAGLSLDETAADNIAPVESVHSGLLDGPRMHRERHAVFGTNRLPDKKIKGIFQLMLIALNDKVLILLSVVATISLALGLYQAFGQPHGPGQPRVEWVDGVTIMAAVIIVVVAGALNDYQKEQQFARLTKKKDDRKVKAIRSGKSVEISVYDVLAGDILHLEPGDLVPVDGILVSGHNVRCDESSVTGESDQIVKIGGQEALEKLHSGRCLREADPFIISGSKVLEGLGTYVVTGVGVNSAHGRLRMGLEEPTEATPLQEKLSDVADKIAMAGVAMAVLLFVVLTIKFFSQLPYRQDSDFEKAQTFLRIFIVSITVVVIAVPEGLPLAVTLALAIAVTRMLKDNNLVRILSACETMGNATTVCSDKTGTLTMNEMRVTTGMVGIKGRFVDQRARFSIPNSTTPSLTVGSNSPTSETGPTPTGTSPSQYRDRAGSIGAATARFASSLSAEVRRLLVNSIAINSTAFLGEQDGKPAYIGSKTEAALLTFAAERLGMSSLQEERANADVIEIFPFDSNRKCMATVVKMSENLYRMYVKGAPEIVLEKSISILADPAQSMEEVKLNQERRVCVTDAVDSFASQSLRTLGLAYRDFSYWPPVAPGSPSTPGADEMFDKVFHDLTFMGVMGIQDPLRPGVEEAVALCQHAGVFVRMVTGDNAKTATAIAVASGILTEDGLVMEGPKFRALSATEMYNILPRLQVLARSSPDDKKLLVKRLKELGETVAVTGDGTNDGPALRAADVGFSMGISGTEVTKEASSIVLMDDNFSSIVKAIEWGRSVNDVIKKFLQFQLTVNITAVTLTFVSAIAGATEESILTPVQLLWVNLIMDTFAALALATDPANPSVLNRLPERRTAPLISFTSWKMITGQAIYQLSVTVVLNFAGCDLLGYTTLEEKEALKTIIFNTFVWMQFFNLCNNRRLDNKLNIFEGMLKNPFFIAINLIIIVGQVLIVCFGGEALSVAPLTATQWGISLFLGFLSIPVGVLIRLIPDNLLRRLLSWRLLMTRWTRRRAEGFYDTHDELSWSRAVDNVRCELMMLRQPRSSRLGRLRHEIFAFLQGKTRSEDSPDVEVSGPTERTPLLSPRIVSSRNSSTPSLHRSKSDSGVFGPAAVMAGMVAGSVAGWPSVTSKSS</sequence>
<evidence type="ECO:0000256" key="4">
    <source>
        <dbReference type="ARBA" id="ARBA00022568"/>
    </source>
</evidence>
<keyword evidence="6" id="KW-0479">Metal-binding</keyword>
<dbReference type="SUPFAM" id="SSF81660">
    <property type="entry name" value="Metal cation-transporting ATPase, ATP-binding domain N"/>
    <property type="match status" value="1"/>
</dbReference>
<dbReference type="Pfam" id="PF00690">
    <property type="entry name" value="Cation_ATPase_N"/>
    <property type="match status" value="1"/>
</dbReference>
<dbReference type="PANTHER" id="PTHR24093">
    <property type="entry name" value="CATION TRANSPORTING ATPASE"/>
    <property type="match status" value="1"/>
</dbReference>
<dbReference type="Pfam" id="PF00689">
    <property type="entry name" value="Cation_ATPase_C"/>
    <property type="match status" value="1"/>
</dbReference>
<evidence type="ECO:0000256" key="15">
    <source>
        <dbReference type="ARBA" id="ARBA00048694"/>
    </source>
</evidence>
<evidence type="ECO:0000259" key="19">
    <source>
        <dbReference type="Pfam" id="PF00122"/>
    </source>
</evidence>
<keyword evidence="9 17" id="KW-0067">ATP-binding</keyword>
<keyword evidence="7 17" id="KW-0547">Nucleotide-binding</keyword>
<feature type="transmembrane region" description="Helical" evidence="17">
    <location>
        <begin position="1173"/>
        <end position="1194"/>
    </location>
</feature>
<evidence type="ECO:0000256" key="1">
    <source>
        <dbReference type="ARBA" id="ARBA00004128"/>
    </source>
</evidence>
<comment type="function">
    <text evidence="17">Catalyzes the hydrolysis of ATP coupled with the transport of calcium.</text>
</comment>
<keyword evidence="8 17" id="KW-0106">Calcium</keyword>
<dbReference type="InterPro" id="IPR023214">
    <property type="entry name" value="HAD_sf"/>
</dbReference>
<evidence type="ECO:0000256" key="13">
    <source>
        <dbReference type="ARBA" id="ARBA00023065"/>
    </source>
</evidence>
<dbReference type="SUPFAM" id="SSF81653">
    <property type="entry name" value="Calcium ATPase, transduction domain A"/>
    <property type="match status" value="1"/>
</dbReference>
<feature type="domain" description="Cation-transporting P-type ATPase N-terminal" evidence="21">
    <location>
        <begin position="273"/>
        <end position="315"/>
    </location>
</feature>
<dbReference type="Gene3D" id="3.40.1110.10">
    <property type="entry name" value="Calcium-transporting ATPase, cytoplasmic domain N"/>
    <property type="match status" value="1"/>
</dbReference>
<feature type="region of interest" description="Disordered" evidence="18">
    <location>
        <begin position="1300"/>
        <end position="1341"/>
    </location>
</feature>
<dbReference type="Gene3D" id="1.20.1110.10">
    <property type="entry name" value="Calcium-transporting ATPase, transmembrane domain"/>
    <property type="match status" value="1"/>
</dbReference>
<evidence type="ECO:0000256" key="7">
    <source>
        <dbReference type="ARBA" id="ARBA00022741"/>
    </source>
</evidence>
<dbReference type="GO" id="GO:0016887">
    <property type="term" value="F:ATP hydrolysis activity"/>
    <property type="evidence" value="ECO:0007669"/>
    <property type="project" value="InterPro"/>
</dbReference>
<feature type="transmembrane region" description="Helical" evidence="17">
    <location>
        <begin position="1342"/>
        <end position="1363"/>
    </location>
</feature>
<dbReference type="SFLD" id="SFLDF00027">
    <property type="entry name" value="p-type_atpase"/>
    <property type="match status" value="1"/>
</dbReference>
<dbReference type="SUPFAM" id="SSF81665">
    <property type="entry name" value="Calcium ATPase, transmembrane domain M"/>
    <property type="match status" value="1"/>
</dbReference>
<keyword evidence="11" id="KW-1278">Translocase</keyword>
<comment type="caution">
    <text evidence="22">The sequence shown here is derived from an EMBL/GenBank/DDBJ whole genome shotgun (WGS) entry which is preliminary data.</text>
</comment>
<reference evidence="22" key="1">
    <citation type="journal article" date="2023" name="Mol. Phylogenet. Evol.">
        <title>Genome-scale phylogeny and comparative genomics of the fungal order Sordariales.</title>
        <authorList>
            <person name="Hensen N."/>
            <person name="Bonometti L."/>
            <person name="Westerberg I."/>
            <person name="Brannstrom I.O."/>
            <person name="Guillou S."/>
            <person name="Cros-Aarteil S."/>
            <person name="Calhoun S."/>
            <person name="Haridas S."/>
            <person name="Kuo A."/>
            <person name="Mondo S."/>
            <person name="Pangilinan J."/>
            <person name="Riley R."/>
            <person name="LaButti K."/>
            <person name="Andreopoulos B."/>
            <person name="Lipzen A."/>
            <person name="Chen C."/>
            <person name="Yan M."/>
            <person name="Daum C."/>
            <person name="Ng V."/>
            <person name="Clum A."/>
            <person name="Steindorff A."/>
            <person name="Ohm R.A."/>
            <person name="Martin F."/>
            <person name="Silar P."/>
            <person name="Natvig D.O."/>
            <person name="Lalanne C."/>
            <person name="Gautier V."/>
            <person name="Ament-Velasquez S.L."/>
            <person name="Kruys A."/>
            <person name="Hutchinson M.I."/>
            <person name="Powell A.J."/>
            <person name="Barry K."/>
            <person name="Miller A.N."/>
            <person name="Grigoriev I.V."/>
            <person name="Debuchy R."/>
            <person name="Gladieux P."/>
            <person name="Hiltunen Thoren M."/>
            <person name="Johannesson H."/>
        </authorList>
    </citation>
    <scope>NUCLEOTIDE SEQUENCE</scope>
    <source>
        <strain evidence="22">CBS 232.78</strain>
    </source>
</reference>
<feature type="transmembrane region" description="Helical" evidence="17">
    <location>
        <begin position="509"/>
        <end position="529"/>
    </location>
</feature>
<evidence type="ECO:0000256" key="10">
    <source>
        <dbReference type="ARBA" id="ARBA00022842"/>
    </source>
</evidence>
<feature type="compositionally biased region" description="Polar residues" evidence="18">
    <location>
        <begin position="1322"/>
        <end position="1333"/>
    </location>
</feature>
<accession>A0AAE0K1Z2</accession>
<reference evidence="22" key="2">
    <citation type="submission" date="2023-06" db="EMBL/GenBank/DDBJ databases">
        <authorList>
            <consortium name="Lawrence Berkeley National Laboratory"/>
            <person name="Haridas S."/>
            <person name="Hensen N."/>
            <person name="Bonometti L."/>
            <person name="Westerberg I."/>
            <person name="Brannstrom I.O."/>
            <person name="Guillou S."/>
            <person name="Cros-Aarteil S."/>
            <person name="Calhoun S."/>
            <person name="Kuo A."/>
            <person name="Mondo S."/>
            <person name="Pangilinan J."/>
            <person name="Riley R."/>
            <person name="LaButti K."/>
            <person name="Andreopoulos B."/>
            <person name="Lipzen A."/>
            <person name="Chen C."/>
            <person name="Yanf M."/>
            <person name="Daum C."/>
            <person name="Ng V."/>
            <person name="Clum A."/>
            <person name="Steindorff A."/>
            <person name="Ohm R."/>
            <person name="Martin F."/>
            <person name="Silar P."/>
            <person name="Natvig D."/>
            <person name="Lalanne C."/>
            <person name="Gautier V."/>
            <person name="Ament-velasquez S.L."/>
            <person name="Kruys A."/>
            <person name="Hutchinson M.I."/>
            <person name="Powell A.J."/>
            <person name="Barry K."/>
            <person name="Miller A.N."/>
            <person name="Grigoriev I.V."/>
            <person name="Debuchy R."/>
            <person name="Gladieux P."/>
            <person name="Thoren M.H."/>
            <person name="Johannesson H."/>
        </authorList>
    </citation>
    <scope>NUCLEOTIDE SEQUENCE</scope>
    <source>
        <strain evidence="22">CBS 232.78</strain>
    </source>
</reference>
<keyword evidence="13 17" id="KW-0406">Ion transport</keyword>